<name>A0A2I0L9D1_PUNGR</name>
<dbReference type="GO" id="GO:0005886">
    <property type="term" value="C:plasma membrane"/>
    <property type="evidence" value="ECO:0007669"/>
    <property type="project" value="TreeGrafter"/>
</dbReference>
<accession>A0A2I0L9D1</accession>
<sequence>MYLQNHNVFKVNQTEFKECIKPPPNLVLTSWNDIIQLTSPGNKWYICGVRKHCSLFQQKLAINVLETNDPAPSPLP</sequence>
<evidence type="ECO:0000313" key="2">
    <source>
        <dbReference type="EMBL" id="PKI77305.1"/>
    </source>
</evidence>
<evidence type="ECO:0000259" key="1">
    <source>
        <dbReference type="PROSITE" id="PS51485"/>
    </source>
</evidence>
<dbReference type="STRING" id="22663.A0A2I0L9D1"/>
<comment type="caution">
    <text evidence="2">The sequence shown here is derived from an EMBL/GenBank/DDBJ whole genome shotgun (WGS) entry which is preliminary data.</text>
</comment>
<dbReference type="PANTHER" id="PTHR33021">
    <property type="entry name" value="BLUE COPPER PROTEIN"/>
    <property type="match status" value="1"/>
</dbReference>
<gene>
    <name evidence="2" type="ORF">CRG98_002250</name>
</gene>
<dbReference type="PROSITE" id="PS51485">
    <property type="entry name" value="PHYTOCYANIN"/>
    <property type="match status" value="1"/>
</dbReference>
<feature type="domain" description="Phytocyanin" evidence="1">
    <location>
        <begin position="1"/>
        <end position="66"/>
    </location>
</feature>
<dbReference type="EMBL" id="PGOL01000095">
    <property type="protein sequence ID" value="PKI77305.1"/>
    <property type="molecule type" value="Genomic_DNA"/>
</dbReference>
<protein>
    <recommendedName>
        <fullName evidence="1">Phytocyanin domain-containing protein</fullName>
    </recommendedName>
</protein>
<dbReference type="Gene3D" id="2.60.40.420">
    <property type="entry name" value="Cupredoxins - blue copper proteins"/>
    <property type="match status" value="1"/>
</dbReference>
<dbReference type="InterPro" id="IPR003245">
    <property type="entry name" value="Phytocyanin_dom"/>
</dbReference>
<dbReference type="Pfam" id="PF02298">
    <property type="entry name" value="Cu_bind_like"/>
    <property type="match status" value="1"/>
</dbReference>
<dbReference type="InterPro" id="IPR008972">
    <property type="entry name" value="Cupredoxin"/>
</dbReference>
<organism evidence="2 3">
    <name type="scientific">Punica granatum</name>
    <name type="common">Pomegranate</name>
    <dbReference type="NCBI Taxonomy" id="22663"/>
    <lineage>
        <taxon>Eukaryota</taxon>
        <taxon>Viridiplantae</taxon>
        <taxon>Streptophyta</taxon>
        <taxon>Embryophyta</taxon>
        <taxon>Tracheophyta</taxon>
        <taxon>Spermatophyta</taxon>
        <taxon>Magnoliopsida</taxon>
        <taxon>eudicotyledons</taxon>
        <taxon>Gunneridae</taxon>
        <taxon>Pentapetalae</taxon>
        <taxon>rosids</taxon>
        <taxon>malvids</taxon>
        <taxon>Myrtales</taxon>
        <taxon>Lythraceae</taxon>
        <taxon>Punica</taxon>
    </lineage>
</organism>
<dbReference type="GO" id="GO:0009055">
    <property type="term" value="F:electron transfer activity"/>
    <property type="evidence" value="ECO:0007669"/>
    <property type="project" value="InterPro"/>
</dbReference>
<reference evidence="2 3" key="1">
    <citation type="submission" date="2017-11" db="EMBL/GenBank/DDBJ databases">
        <title>De-novo sequencing of pomegranate (Punica granatum L.) genome.</title>
        <authorList>
            <person name="Akparov Z."/>
            <person name="Amiraslanov A."/>
            <person name="Hajiyeva S."/>
            <person name="Abbasov M."/>
            <person name="Kaur K."/>
            <person name="Hamwieh A."/>
            <person name="Solovyev V."/>
            <person name="Salamov A."/>
            <person name="Braich B."/>
            <person name="Kosarev P."/>
            <person name="Mahmoud A."/>
            <person name="Hajiyev E."/>
            <person name="Babayeva S."/>
            <person name="Izzatullayeva V."/>
            <person name="Mammadov A."/>
            <person name="Mammadov A."/>
            <person name="Sharifova S."/>
            <person name="Ojaghi J."/>
            <person name="Eynullazada K."/>
            <person name="Bayramov B."/>
            <person name="Abdulazimova A."/>
            <person name="Shahmuradov I."/>
        </authorList>
    </citation>
    <scope>NUCLEOTIDE SEQUENCE [LARGE SCALE GENOMIC DNA]</scope>
    <source>
        <strain evidence="3">cv. AG2017</strain>
        <tissue evidence="2">Leaf</tissue>
    </source>
</reference>
<dbReference type="Proteomes" id="UP000233551">
    <property type="component" value="Unassembled WGS sequence"/>
</dbReference>
<evidence type="ECO:0000313" key="3">
    <source>
        <dbReference type="Proteomes" id="UP000233551"/>
    </source>
</evidence>
<keyword evidence="3" id="KW-1185">Reference proteome</keyword>
<proteinExistence type="predicted"/>
<dbReference type="AlphaFoldDB" id="A0A2I0L9D1"/>
<dbReference type="PANTHER" id="PTHR33021:SF533">
    <property type="entry name" value="PHYTOCYANIN DOMAIN-CONTAINING PROTEIN"/>
    <property type="match status" value="1"/>
</dbReference>
<dbReference type="InterPro" id="IPR039391">
    <property type="entry name" value="Phytocyanin-like"/>
</dbReference>
<dbReference type="SUPFAM" id="SSF49503">
    <property type="entry name" value="Cupredoxins"/>
    <property type="match status" value="1"/>
</dbReference>